<dbReference type="GeneID" id="93165619"/>
<evidence type="ECO:0000256" key="4">
    <source>
        <dbReference type="ARBA" id="ARBA00022553"/>
    </source>
</evidence>
<dbReference type="AlphaFoldDB" id="A0A0J9EPW8"/>
<dbReference type="GO" id="GO:0005737">
    <property type="term" value="C:cytoplasm"/>
    <property type="evidence" value="ECO:0007669"/>
    <property type="project" value="UniProtKB-SubCell"/>
</dbReference>
<evidence type="ECO:0000256" key="9">
    <source>
        <dbReference type="ARBA" id="ARBA00041175"/>
    </source>
</evidence>
<dbReference type="InterPro" id="IPR002178">
    <property type="entry name" value="PTS_EIIA_type-2_dom"/>
</dbReference>
<dbReference type="PROSITE" id="PS51094">
    <property type="entry name" value="PTS_EIIA_TYPE_2"/>
    <property type="match status" value="1"/>
</dbReference>
<dbReference type="CDD" id="cd00211">
    <property type="entry name" value="PTS_IIA_fru"/>
    <property type="match status" value="1"/>
</dbReference>
<name>A0A0J9EPW8_9FIRM</name>
<evidence type="ECO:0000256" key="5">
    <source>
        <dbReference type="ARBA" id="ARBA00022679"/>
    </source>
</evidence>
<evidence type="ECO:0000313" key="13">
    <source>
        <dbReference type="Proteomes" id="UP000037392"/>
    </source>
</evidence>
<protein>
    <recommendedName>
        <fullName evidence="9">Ascorbate-specific PTS system EIIA component</fullName>
    </recommendedName>
    <alternativeName>
        <fullName evidence="10">Ascorbate-specific phosphotransferase enzyme IIA component</fullName>
    </alternativeName>
</protein>
<dbReference type="PATRIC" id="fig|742734.4.peg.3608"/>
<keyword evidence="4" id="KW-0597">Phosphoprotein</keyword>
<dbReference type="GO" id="GO:0016301">
    <property type="term" value="F:kinase activity"/>
    <property type="evidence" value="ECO:0007669"/>
    <property type="project" value="UniProtKB-KW"/>
</dbReference>
<dbReference type="InterPro" id="IPR016152">
    <property type="entry name" value="PTrfase/Anion_transptr"/>
</dbReference>
<reference evidence="12 13" key="1">
    <citation type="submission" date="2011-04" db="EMBL/GenBank/DDBJ databases">
        <title>The Genome Sequence of Clostridium citroniae WAL-19142.</title>
        <authorList>
            <consortium name="The Broad Institute Genome Sequencing Platform"/>
            <person name="Earl A."/>
            <person name="Ward D."/>
            <person name="Feldgarden M."/>
            <person name="Gevers D."/>
            <person name="Warren Y.A."/>
            <person name="Tyrrell K.L."/>
            <person name="Citron D.M."/>
            <person name="Goldstein E.J."/>
            <person name="Daigneault M."/>
            <person name="Allen-Vercoe E."/>
            <person name="Young S.K."/>
            <person name="Zeng Q."/>
            <person name="Gargeya S."/>
            <person name="Fitzgerald M."/>
            <person name="Haas B."/>
            <person name="Abouelleil A."/>
            <person name="Alvarado L."/>
            <person name="Arachchi H.M."/>
            <person name="Berlin A."/>
            <person name="Brown A."/>
            <person name="Chapman S.B."/>
            <person name="Chen Z."/>
            <person name="Dunbar C."/>
            <person name="Freedman E."/>
            <person name="Gearin G."/>
            <person name="Gellesch M."/>
            <person name="Goldberg J."/>
            <person name="Griggs A."/>
            <person name="Gujja S."/>
            <person name="Heilman E.R."/>
            <person name="Heiman D."/>
            <person name="Howarth C."/>
            <person name="Larson L."/>
            <person name="Lui A."/>
            <person name="MacDonald P.J."/>
            <person name="Mehta T."/>
            <person name="Montmayeur A."/>
            <person name="Murphy C."/>
            <person name="Neiman D."/>
            <person name="Pearson M."/>
            <person name="Priest M."/>
            <person name="Roberts A."/>
            <person name="Saif S."/>
            <person name="Shea T."/>
            <person name="Shenoy N."/>
            <person name="Sisk P."/>
            <person name="Stolte C."/>
            <person name="Sykes S."/>
            <person name="White J."/>
            <person name="Yandava C."/>
            <person name="Wortman J."/>
            <person name="Nusbaum C."/>
            <person name="Birren B."/>
        </authorList>
    </citation>
    <scope>NUCLEOTIDE SEQUENCE [LARGE SCALE GENOMIC DNA]</scope>
    <source>
        <strain evidence="12 13">WAL-19142</strain>
    </source>
</reference>
<evidence type="ECO:0000256" key="8">
    <source>
        <dbReference type="ARBA" id="ARBA00037387"/>
    </source>
</evidence>
<feature type="domain" description="PTS EIIA type-2" evidence="11">
    <location>
        <begin position="4"/>
        <end position="145"/>
    </location>
</feature>
<sequence length="145" mass="16543">MTHKPLERDEVQLNIEAADWEDAIRKSARPLVGRHKVTQAYVDEIVRVTREEGPYFIIMKHVALPHAKPEYGALENAVSLTTLKDPVCFGHKNDPVKYIIFLSSADGEEHLHNISRIAELLGRKEFLEVLDQAEDSSMVCDFFNQ</sequence>
<dbReference type="PANTHER" id="PTHR36203">
    <property type="entry name" value="ASCORBATE-SPECIFIC PTS SYSTEM EIIA COMPONENT"/>
    <property type="match status" value="1"/>
</dbReference>
<accession>A0A0J9EPW8</accession>
<evidence type="ECO:0000256" key="1">
    <source>
        <dbReference type="ARBA" id="ARBA00004496"/>
    </source>
</evidence>
<dbReference type="SUPFAM" id="SSF55804">
    <property type="entry name" value="Phoshotransferase/anion transport protein"/>
    <property type="match status" value="1"/>
</dbReference>
<dbReference type="PANTHER" id="PTHR36203:SF1">
    <property type="entry name" value="ASCORBATE-SPECIFIC PTS SYSTEM EIIA COMPONENT"/>
    <property type="match status" value="1"/>
</dbReference>
<dbReference type="InterPro" id="IPR051351">
    <property type="entry name" value="Ascorbate-PTS_EIIA_comp"/>
</dbReference>
<evidence type="ECO:0000256" key="10">
    <source>
        <dbReference type="ARBA" id="ARBA00042072"/>
    </source>
</evidence>
<dbReference type="EMBL" id="ADLK01000025">
    <property type="protein sequence ID" value="KMW17885.1"/>
    <property type="molecule type" value="Genomic_DNA"/>
</dbReference>
<evidence type="ECO:0000313" key="12">
    <source>
        <dbReference type="EMBL" id="KMW17885.1"/>
    </source>
</evidence>
<dbReference type="Proteomes" id="UP000037392">
    <property type="component" value="Unassembled WGS sequence"/>
</dbReference>
<evidence type="ECO:0000256" key="7">
    <source>
        <dbReference type="ARBA" id="ARBA00022777"/>
    </source>
</evidence>
<comment type="caution">
    <text evidence="12">The sequence shown here is derived from an EMBL/GenBank/DDBJ whole genome shotgun (WGS) entry which is preliminary data.</text>
</comment>
<evidence type="ECO:0000256" key="3">
    <source>
        <dbReference type="ARBA" id="ARBA00022490"/>
    </source>
</evidence>
<gene>
    <name evidence="12" type="ORF">HMPREF9470_03366</name>
</gene>
<keyword evidence="2" id="KW-0813">Transport</keyword>
<keyword evidence="3" id="KW-0963">Cytoplasm</keyword>
<keyword evidence="7" id="KW-0418">Kinase</keyword>
<proteinExistence type="predicted"/>
<evidence type="ECO:0000256" key="2">
    <source>
        <dbReference type="ARBA" id="ARBA00022448"/>
    </source>
</evidence>
<keyword evidence="5" id="KW-0808">Transferase</keyword>
<dbReference type="RefSeq" id="WP_045094002.1">
    <property type="nucleotide sequence ID" value="NZ_KQ235879.1"/>
</dbReference>
<keyword evidence="6" id="KW-0598">Phosphotransferase system</keyword>
<dbReference type="Gene3D" id="3.40.930.10">
    <property type="entry name" value="Mannitol-specific EII, Chain A"/>
    <property type="match status" value="1"/>
</dbReference>
<dbReference type="GO" id="GO:0009401">
    <property type="term" value="P:phosphoenolpyruvate-dependent sugar phosphotransferase system"/>
    <property type="evidence" value="ECO:0007669"/>
    <property type="project" value="UniProtKB-KW"/>
</dbReference>
<comment type="subcellular location">
    <subcellularLocation>
        <location evidence="1">Cytoplasm</location>
    </subcellularLocation>
</comment>
<evidence type="ECO:0000259" key="11">
    <source>
        <dbReference type="PROSITE" id="PS51094"/>
    </source>
</evidence>
<organism evidence="12 13">
    <name type="scientific">[Clostridium] citroniae WAL-19142</name>
    <dbReference type="NCBI Taxonomy" id="742734"/>
    <lineage>
        <taxon>Bacteria</taxon>
        <taxon>Bacillati</taxon>
        <taxon>Bacillota</taxon>
        <taxon>Clostridia</taxon>
        <taxon>Lachnospirales</taxon>
        <taxon>Lachnospiraceae</taxon>
        <taxon>Enterocloster</taxon>
    </lineage>
</organism>
<dbReference type="Pfam" id="PF00359">
    <property type="entry name" value="PTS_EIIA_2"/>
    <property type="match status" value="1"/>
</dbReference>
<evidence type="ECO:0000256" key="6">
    <source>
        <dbReference type="ARBA" id="ARBA00022683"/>
    </source>
</evidence>
<dbReference type="OrthoDB" id="369398at2"/>
<comment type="function">
    <text evidence="8">The phosphoenolpyruvate-dependent sugar phosphotransferase system (sugar PTS), a major carbohydrate active transport system, catalyzes the phosphorylation of incoming sugar substrates concomitantly with their translocation across the cell membrane. The enzyme II UlaABC PTS system is involved in ascorbate transport.</text>
</comment>